<proteinExistence type="inferred from homology"/>
<keyword evidence="5" id="KW-0949">S-adenosyl-L-methionine</keyword>
<dbReference type="InterPro" id="IPR029063">
    <property type="entry name" value="SAM-dependent_MTases_sf"/>
</dbReference>
<evidence type="ECO:0000256" key="4">
    <source>
        <dbReference type="ARBA" id="ARBA00022679"/>
    </source>
</evidence>
<dbReference type="Proteomes" id="UP000196803">
    <property type="component" value="Unassembled WGS sequence"/>
</dbReference>
<dbReference type="InterPro" id="IPR012263">
    <property type="entry name" value="M_m6A_EcoRV"/>
</dbReference>
<organism evidence="7 8">
    <name type="scientific">Caldicellulosiruptor bescii</name>
    <name type="common">Anaerocellum thermophilum</name>
    <dbReference type="NCBI Taxonomy" id="31899"/>
    <lineage>
        <taxon>Bacteria</taxon>
        <taxon>Bacillati</taxon>
        <taxon>Bacillota</taxon>
        <taxon>Bacillota incertae sedis</taxon>
        <taxon>Caldicellulosiruptorales</taxon>
        <taxon>Caldicellulosiruptoraceae</taxon>
        <taxon>Caldicellulosiruptor</taxon>
    </lineage>
</organism>
<dbReference type="GO" id="GO:0032259">
    <property type="term" value="P:methylation"/>
    <property type="evidence" value="ECO:0007669"/>
    <property type="project" value="UniProtKB-KW"/>
</dbReference>
<keyword evidence="3 7" id="KW-0489">Methyltransferase</keyword>
<protein>
    <recommendedName>
        <fullName evidence="2">site-specific DNA-methyltransferase (adenine-specific)</fullName>
        <ecNumber evidence="2">2.1.1.72</ecNumber>
    </recommendedName>
</protein>
<evidence type="ECO:0000256" key="1">
    <source>
        <dbReference type="ARBA" id="ARBA00006594"/>
    </source>
</evidence>
<dbReference type="Pfam" id="PF02086">
    <property type="entry name" value="MethyltransfD12"/>
    <property type="match status" value="1"/>
</dbReference>
<reference evidence="7 8" key="1">
    <citation type="submission" date="2017-05" db="EMBL/GenBank/DDBJ databases">
        <authorList>
            <person name="Varghese N."/>
            <person name="Submissions S."/>
        </authorList>
    </citation>
    <scope>NUCLEOTIDE SEQUENCE [LARGE SCALE GENOMIC DNA]</scope>
    <source>
        <strain evidence="7 8">MACB1020</strain>
    </source>
</reference>
<name>A0ABY1S7E0_CALBS</name>
<evidence type="ECO:0000256" key="5">
    <source>
        <dbReference type="ARBA" id="ARBA00022691"/>
    </source>
</evidence>
<evidence type="ECO:0000256" key="3">
    <source>
        <dbReference type="ARBA" id="ARBA00022603"/>
    </source>
</evidence>
<evidence type="ECO:0000313" key="8">
    <source>
        <dbReference type="Proteomes" id="UP000196803"/>
    </source>
</evidence>
<evidence type="ECO:0000313" key="7">
    <source>
        <dbReference type="EMBL" id="SMR92513.1"/>
    </source>
</evidence>
<dbReference type="InterPro" id="IPR012327">
    <property type="entry name" value="MeTrfase_D12"/>
</dbReference>
<dbReference type="SUPFAM" id="SSF53335">
    <property type="entry name" value="S-adenosyl-L-methionine-dependent methyltransferases"/>
    <property type="match status" value="1"/>
</dbReference>
<dbReference type="Gene3D" id="3.40.50.150">
    <property type="entry name" value="Vaccinia Virus protein VP39"/>
    <property type="match status" value="1"/>
</dbReference>
<dbReference type="RefSeq" id="WP_041727181.1">
    <property type="nucleotide sequence ID" value="NZ_FUZJ01000001.1"/>
</dbReference>
<dbReference type="InterPro" id="IPR023095">
    <property type="entry name" value="Ade_MeTrfase_dom_2"/>
</dbReference>
<keyword evidence="4" id="KW-0808">Transferase</keyword>
<comment type="caution">
    <text evidence="7">The sequence shown here is derived from an EMBL/GenBank/DDBJ whole genome shotgun (WGS) entry which is preliminary data.</text>
</comment>
<comment type="catalytic activity">
    <reaction evidence="6">
        <text>a 2'-deoxyadenosine in DNA + S-adenosyl-L-methionine = an N(6)-methyl-2'-deoxyadenosine in DNA + S-adenosyl-L-homocysteine + H(+)</text>
        <dbReference type="Rhea" id="RHEA:15197"/>
        <dbReference type="Rhea" id="RHEA-COMP:12418"/>
        <dbReference type="Rhea" id="RHEA-COMP:12419"/>
        <dbReference type="ChEBI" id="CHEBI:15378"/>
        <dbReference type="ChEBI" id="CHEBI:57856"/>
        <dbReference type="ChEBI" id="CHEBI:59789"/>
        <dbReference type="ChEBI" id="CHEBI:90615"/>
        <dbReference type="ChEBI" id="CHEBI:90616"/>
        <dbReference type="EC" id="2.1.1.72"/>
    </reaction>
</comment>
<dbReference type="PANTHER" id="PTHR30481">
    <property type="entry name" value="DNA ADENINE METHYLASE"/>
    <property type="match status" value="1"/>
</dbReference>
<sequence>MRKTCSPLRYPGGKTFLSDFMKKVLMQNNLTNCIYAEPYAGGGGLALSLLYERMVKKILLNDIDPAIFSLWYSMLYFTEQLCGKIRKCKVDINTYIDVKKKFKTTHNVLELGFATLFLNRVNRSGILKAGPIGGYKQEGKYKIDCRFNKEKIIQSILKIAEQREKIEIFNLDALHFLKEIKQNFSPEEIFIFLDPPYYQKGNELYMNFYKHEDHQFLCEFLITELRDYKWILTYDNSPQIMEMYKNKVPFELINVRYSANKNREAIELLFYNNIVLPTNNKRSA</sequence>
<dbReference type="PRINTS" id="PR00505">
    <property type="entry name" value="D12N6MTFRASE"/>
</dbReference>
<dbReference type="Gene3D" id="1.10.1020.10">
    <property type="entry name" value="Adenine-specific Methyltransferase, Domain 2"/>
    <property type="match status" value="1"/>
</dbReference>
<gene>
    <name evidence="7" type="ORF">SAMN05216240_1042</name>
</gene>
<evidence type="ECO:0000256" key="6">
    <source>
        <dbReference type="ARBA" id="ARBA00047942"/>
    </source>
</evidence>
<dbReference type="GO" id="GO:0008168">
    <property type="term" value="F:methyltransferase activity"/>
    <property type="evidence" value="ECO:0007669"/>
    <property type="project" value="UniProtKB-KW"/>
</dbReference>
<dbReference type="PANTHER" id="PTHR30481:SF2">
    <property type="entry name" value="SITE-SPECIFIC DNA-METHYLTRANSFERASE (ADENINE-SPECIFIC)"/>
    <property type="match status" value="1"/>
</dbReference>
<dbReference type="PIRSF" id="PIRSF000398">
    <property type="entry name" value="M_m6A_EcoRV"/>
    <property type="match status" value="1"/>
</dbReference>
<dbReference type="EC" id="2.1.1.72" evidence="2"/>
<accession>A0ABY1S7E0</accession>
<comment type="similarity">
    <text evidence="1">Belongs to the N(4)/N(6)-methyltransferase family.</text>
</comment>
<dbReference type="EMBL" id="FXXC01000001">
    <property type="protein sequence ID" value="SMR92513.1"/>
    <property type="molecule type" value="Genomic_DNA"/>
</dbReference>
<keyword evidence="8" id="KW-1185">Reference proteome</keyword>
<evidence type="ECO:0000256" key="2">
    <source>
        <dbReference type="ARBA" id="ARBA00011900"/>
    </source>
</evidence>